<dbReference type="SUPFAM" id="SSF52540">
    <property type="entry name" value="P-loop containing nucleoside triphosphate hydrolases"/>
    <property type="match status" value="1"/>
</dbReference>
<dbReference type="GO" id="GO:0009035">
    <property type="term" value="F:type I site-specific deoxyribonuclease activity"/>
    <property type="evidence" value="ECO:0007669"/>
    <property type="project" value="UniProtKB-EC"/>
</dbReference>
<dbReference type="GO" id="GO:0005524">
    <property type="term" value="F:ATP binding"/>
    <property type="evidence" value="ECO:0007669"/>
    <property type="project" value="UniProtKB-KW"/>
</dbReference>
<dbReference type="InterPro" id="IPR055180">
    <property type="entry name" value="HsdR_RecA-like_helicase_dom_2"/>
</dbReference>
<dbReference type="SMART" id="SM00487">
    <property type="entry name" value="DEXDc"/>
    <property type="match status" value="1"/>
</dbReference>
<dbReference type="PANTHER" id="PTHR30195:SF16">
    <property type="entry name" value="TYPE I RESTRICTION ENZYME ENDONUCLEASE SUBUNIT"/>
    <property type="match status" value="1"/>
</dbReference>
<comment type="function">
    <text evidence="10">Subunit R is required for both nuclease and ATPase activities, but not for modification.</text>
</comment>
<evidence type="ECO:0000256" key="4">
    <source>
        <dbReference type="ARBA" id="ARBA00022741"/>
    </source>
</evidence>
<dbReference type="InterPro" id="IPR014001">
    <property type="entry name" value="Helicase_ATP-bd"/>
</dbReference>
<dbReference type="KEGG" id="tvd:SG34_014250"/>
<evidence type="ECO:0000256" key="7">
    <source>
        <dbReference type="ARBA" id="ARBA00022801"/>
    </source>
</evidence>
<comment type="subunit">
    <text evidence="10">The type I restriction/modification system is composed of three polypeptides R, M and S.</text>
</comment>
<feature type="domain" description="Helicase ATP-binding" evidence="11">
    <location>
        <begin position="272"/>
        <end position="454"/>
    </location>
</feature>
<organism evidence="12 13">
    <name type="scientific">Thalassomonas viridans</name>
    <dbReference type="NCBI Taxonomy" id="137584"/>
    <lineage>
        <taxon>Bacteria</taxon>
        <taxon>Pseudomonadati</taxon>
        <taxon>Pseudomonadota</taxon>
        <taxon>Gammaproteobacteria</taxon>
        <taxon>Alteromonadales</taxon>
        <taxon>Colwelliaceae</taxon>
        <taxon>Thalassomonas</taxon>
    </lineage>
</organism>
<evidence type="ECO:0000256" key="9">
    <source>
        <dbReference type="ARBA" id="ARBA00023125"/>
    </source>
</evidence>
<dbReference type="InterPro" id="IPR022625">
    <property type="entry name" value="TypeI_RM_Rsu_C"/>
</dbReference>
<keyword evidence="5 10" id="KW-0680">Restriction system</keyword>
<evidence type="ECO:0000313" key="12">
    <source>
        <dbReference type="EMBL" id="WDE07942.1"/>
    </source>
</evidence>
<dbReference type="EC" id="3.1.21.3" evidence="10"/>
<keyword evidence="9 10" id="KW-0238">DNA-binding</keyword>
<dbReference type="GO" id="GO:0009307">
    <property type="term" value="P:DNA restriction-modification system"/>
    <property type="evidence" value="ECO:0007669"/>
    <property type="project" value="UniProtKB-KW"/>
</dbReference>
<dbReference type="Gene3D" id="3.40.50.300">
    <property type="entry name" value="P-loop containing nucleotide triphosphate hydrolases"/>
    <property type="match status" value="2"/>
</dbReference>
<dbReference type="PROSITE" id="PS51192">
    <property type="entry name" value="HELICASE_ATP_BIND_1"/>
    <property type="match status" value="1"/>
</dbReference>
<evidence type="ECO:0000259" key="11">
    <source>
        <dbReference type="PROSITE" id="PS51192"/>
    </source>
</evidence>
<reference evidence="12 13" key="2">
    <citation type="journal article" date="2022" name="Mar. Drugs">
        <title>Bioassay-Guided Fractionation Leads to the Detection of Cholic Acid Generated by the Rare Thalassomonas sp.</title>
        <authorList>
            <person name="Pheiffer F."/>
            <person name="Schneider Y.K."/>
            <person name="Hansen E.H."/>
            <person name="Andersen J.H."/>
            <person name="Isaksson J."/>
            <person name="Busche T."/>
            <person name="R C."/>
            <person name="Kalinowski J."/>
            <person name="Zyl L.V."/>
            <person name="Trindade M."/>
        </authorList>
    </citation>
    <scope>NUCLEOTIDE SEQUENCE [LARGE SCALE GENOMIC DNA]</scope>
    <source>
        <strain evidence="12 13">XOM25</strain>
    </source>
</reference>
<keyword evidence="4 10" id="KW-0547">Nucleotide-binding</keyword>
<evidence type="ECO:0000313" key="13">
    <source>
        <dbReference type="Proteomes" id="UP000032352"/>
    </source>
</evidence>
<evidence type="ECO:0000256" key="3">
    <source>
        <dbReference type="ARBA" id="ARBA00022722"/>
    </source>
</evidence>
<dbReference type="Pfam" id="PF04313">
    <property type="entry name" value="HSDR_N"/>
    <property type="match status" value="1"/>
</dbReference>
<dbReference type="PANTHER" id="PTHR30195">
    <property type="entry name" value="TYPE I SITE-SPECIFIC DEOXYRIBONUCLEASE PROTEIN SUBUNIT M AND R"/>
    <property type="match status" value="1"/>
</dbReference>
<sequence length="1007" mass="117149">MTVSLNRQSEQVLEDNLVEQLVNQGYQAATIRDEKSLLENLKLQLEKLNNLPAKGNKAPLSDNEFRQVLNALAKGAVFEKAKTLRDRLQIDRDDGTALYVQFLADDWEKNQFQVTQQVTVEGRYQNRYDVTILVNGLPLVQIELKRRGLELKEAFNQINRYHQHSYWASYGLFQYVQCFVISNGVNTKYYANNKNLSFKQTFYWADEDNNRYSELTRFTETFLQRQQLATLIQKYVVLNQTDRILMVMRPYQIYATEAIVERVVERNEIAATGQRIENFNGYIWHATGSGKTLTSFKTAQILTGLSQVFKVVFVVDRKDLDYQTSKEFNGFAKGCVDSTDNTRVLVNQFTDAVVSGKGKASAKVNERRNSKLIVTTIQKLNNAISHKRYLSRMEKLKDKPVVFIFDECHRSQFGETHKRIVNFFNNQQMFGFTGTPILVENAVSKTSRKTTTKDLFDECLHKYTIVDAIKDENVLKFAIEYVGRYKRKETSKNEVDIDVEDIDTKELLDSSKRLEKITDYIIAHHNRKTHSKTFTAMFCVSSIETLITYYELFKAKKNEGKHNLRIATIFSYNANEEYKNSDEQQEQDNQVGDTTGDYISKTFNQAAEPRPGYSSQLDRESKYSHSRDKLEQYIGDYNAMYDTSFTTKDNDSFYNYYNDISRKVRERKIDILLVVKMFLTGFDSKPLNTLYVDQNLQHHGLIQAYSRTNRILSEQKSQGNIISFRNLKKATDDALTLFSNKDAQETVIMPPYEDFVRLFNEALARLTAIAPSLSSVDQFEDEAQELEFVKAFRELMRLKNVLNTFADFDFVDIGIDEQGFEDYKSKYLDLYDKVKTDNRKEKVSILEEVDFELELIQCDEVNVRYILQLLAQLKGTDNEKEYQYQYKKIMQSLGSTPELRSKKELIEQFIQSNLEHLDTPEEVIDAFDTYWEAEKVKAVDEFCKEEALVPENLMTLVDKMIYTNEEPLREEIVATMEKPPGVLQRKKIIPRLTEKLKAFVGTFYKGM</sequence>
<evidence type="ECO:0000256" key="5">
    <source>
        <dbReference type="ARBA" id="ARBA00022747"/>
    </source>
</evidence>
<evidence type="ECO:0000256" key="8">
    <source>
        <dbReference type="ARBA" id="ARBA00022840"/>
    </source>
</evidence>
<dbReference type="CDD" id="cd22332">
    <property type="entry name" value="HsdR_N"/>
    <property type="match status" value="1"/>
</dbReference>
<keyword evidence="6 12" id="KW-0255">Endonuclease</keyword>
<dbReference type="Pfam" id="PF12008">
    <property type="entry name" value="EcoR124_C"/>
    <property type="match status" value="1"/>
</dbReference>
<dbReference type="InterPro" id="IPR040980">
    <property type="entry name" value="SWI2_SNF2"/>
</dbReference>
<comment type="similarity">
    <text evidence="2 10">Belongs to the HsdR family.</text>
</comment>
<dbReference type="Pfam" id="PF22679">
    <property type="entry name" value="T1R_D3-like"/>
    <property type="match status" value="1"/>
</dbReference>
<dbReference type="EMBL" id="CP059733">
    <property type="protein sequence ID" value="WDE07942.1"/>
    <property type="molecule type" value="Genomic_DNA"/>
</dbReference>
<keyword evidence="7 10" id="KW-0378">Hydrolase</keyword>
<keyword evidence="8 10" id="KW-0067">ATP-binding</keyword>
<dbReference type="Proteomes" id="UP000032352">
    <property type="component" value="Chromosome"/>
</dbReference>
<name>A0AAE9Z805_9GAMM</name>
<dbReference type="InterPro" id="IPR051268">
    <property type="entry name" value="Type-I_R_enzyme_R_subunit"/>
</dbReference>
<dbReference type="RefSeq" id="WP_044838724.1">
    <property type="nucleotide sequence ID" value="NZ_CP059733.1"/>
</dbReference>
<dbReference type="AlphaFoldDB" id="A0AAE9Z805"/>
<keyword evidence="3" id="KW-0540">Nuclease</keyword>
<dbReference type="NCBIfam" id="TIGR00348">
    <property type="entry name" value="hsdR"/>
    <property type="match status" value="1"/>
</dbReference>
<keyword evidence="13" id="KW-1185">Reference proteome</keyword>
<dbReference type="Gene3D" id="3.90.1570.50">
    <property type="match status" value="1"/>
</dbReference>
<dbReference type="REBASE" id="113137">
    <property type="entry name" value="TviXOM25ORF11685P"/>
</dbReference>
<dbReference type="Gene3D" id="1.20.58.2040">
    <property type="match status" value="1"/>
</dbReference>
<gene>
    <name evidence="12" type="ORF">SG34_014250</name>
</gene>
<protein>
    <recommendedName>
        <fullName evidence="10">Type I restriction enzyme endonuclease subunit</fullName>
        <shortName evidence="10">R protein</shortName>
        <ecNumber evidence="10">3.1.21.3</ecNumber>
    </recommendedName>
</protein>
<reference evidence="12 13" key="1">
    <citation type="journal article" date="2015" name="Genome Announc.">
        <title>Draft Genome Sequences of Marine Isolates of Thalassomonas viridans and Thalassomonas actiniarum.</title>
        <authorList>
            <person name="Olonade I."/>
            <person name="van Zyl L.J."/>
            <person name="Trindade M."/>
        </authorList>
    </citation>
    <scope>NUCLEOTIDE SEQUENCE [LARGE SCALE GENOMIC DNA]</scope>
    <source>
        <strain evidence="12 13">XOM25</strain>
    </source>
</reference>
<accession>A0AAE9Z805</accession>
<dbReference type="Pfam" id="PF18766">
    <property type="entry name" value="SWI2_SNF2"/>
    <property type="match status" value="1"/>
</dbReference>
<dbReference type="CDD" id="cd18800">
    <property type="entry name" value="SF2_C_EcoR124I-like"/>
    <property type="match status" value="1"/>
</dbReference>
<evidence type="ECO:0000256" key="10">
    <source>
        <dbReference type="RuleBase" id="RU364115"/>
    </source>
</evidence>
<evidence type="ECO:0000256" key="2">
    <source>
        <dbReference type="ARBA" id="ARBA00008598"/>
    </source>
</evidence>
<evidence type="ECO:0000256" key="6">
    <source>
        <dbReference type="ARBA" id="ARBA00022759"/>
    </source>
</evidence>
<dbReference type="InterPro" id="IPR004473">
    <property type="entry name" value="Restrct_endonuc_typeI_HsdR"/>
</dbReference>
<evidence type="ECO:0000256" key="1">
    <source>
        <dbReference type="ARBA" id="ARBA00000851"/>
    </source>
</evidence>
<dbReference type="InterPro" id="IPR027417">
    <property type="entry name" value="P-loop_NTPase"/>
</dbReference>
<dbReference type="InterPro" id="IPR007409">
    <property type="entry name" value="Restrct_endonuc_type1_HsdR_N"/>
</dbReference>
<comment type="catalytic activity">
    <reaction evidence="1 10">
        <text>Endonucleolytic cleavage of DNA to give random double-stranded fragments with terminal 5'-phosphates, ATP is simultaneously hydrolyzed.</text>
        <dbReference type="EC" id="3.1.21.3"/>
    </reaction>
</comment>
<proteinExistence type="inferred from homology"/>
<dbReference type="GO" id="GO:0003677">
    <property type="term" value="F:DNA binding"/>
    <property type="evidence" value="ECO:0007669"/>
    <property type="project" value="UniProtKB-KW"/>
</dbReference>